<evidence type="ECO:0000256" key="1">
    <source>
        <dbReference type="SAM" id="MobiDB-lite"/>
    </source>
</evidence>
<feature type="compositionally biased region" description="Low complexity" evidence="1">
    <location>
        <begin position="40"/>
        <end position="53"/>
    </location>
</feature>
<keyword evidence="3" id="KW-1185">Reference proteome</keyword>
<gene>
    <name evidence="2" type="ORF">OHK93_003871</name>
</gene>
<evidence type="ECO:0000313" key="2">
    <source>
        <dbReference type="EMBL" id="MDI1485682.1"/>
    </source>
</evidence>
<feature type="compositionally biased region" description="Polar residues" evidence="1">
    <location>
        <begin position="9"/>
        <end position="29"/>
    </location>
</feature>
<dbReference type="Pfam" id="PF07958">
    <property type="entry name" value="DUF1688"/>
    <property type="match status" value="1"/>
</dbReference>
<organism evidence="2 3">
    <name type="scientific">Ramalina farinacea</name>
    <dbReference type="NCBI Taxonomy" id="258253"/>
    <lineage>
        <taxon>Eukaryota</taxon>
        <taxon>Fungi</taxon>
        <taxon>Dikarya</taxon>
        <taxon>Ascomycota</taxon>
        <taxon>Pezizomycotina</taxon>
        <taxon>Lecanoromycetes</taxon>
        <taxon>OSLEUM clade</taxon>
        <taxon>Lecanoromycetidae</taxon>
        <taxon>Lecanorales</taxon>
        <taxon>Lecanorineae</taxon>
        <taxon>Ramalinaceae</taxon>
        <taxon>Ramalina</taxon>
    </lineage>
</organism>
<reference evidence="2" key="1">
    <citation type="journal article" date="2023" name="Genome Biol. Evol.">
        <title>First Whole Genome Sequence and Flow Cytometry Genome Size Data for the Lichen-Forming Fungus Ramalina farinacea (Ascomycota).</title>
        <authorList>
            <person name="Llewellyn T."/>
            <person name="Mian S."/>
            <person name="Hill R."/>
            <person name="Leitch I.J."/>
            <person name="Gaya E."/>
        </authorList>
    </citation>
    <scope>NUCLEOTIDE SEQUENCE</scope>
    <source>
        <strain evidence="2">LIQ254RAFAR</strain>
    </source>
</reference>
<dbReference type="PANTHER" id="PTHR31687:SF3">
    <property type="entry name" value="PROTEIN URG3"/>
    <property type="match status" value="1"/>
</dbReference>
<dbReference type="Proteomes" id="UP001161017">
    <property type="component" value="Unassembled WGS sequence"/>
</dbReference>
<feature type="region of interest" description="Disordered" evidence="1">
    <location>
        <begin position="1"/>
        <end position="60"/>
    </location>
</feature>
<dbReference type="AlphaFoldDB" id="A0AA43QFN5"/>
<dbReference type="InterPro" id="IPR012469">
    <property type="entry name" value="DUF1688"/>
</dbReference>
<evidence type="ECO:0008006" key="4">
    <source>
        <dbReference type="Google" id="ProtNLM"/>
    </source>
</evidence>
<proteinExistence type="predicted"/>
<comment type="caution">
    <text evidence="2">The sequence shown here is derived from an EMBL/GenBank/DDBJ whole genome shotgun (WGS) entry which is preliminary data.</text>
</comment>
<evidence type="ECO:0000313" key="3">
    <source>
        <dbReference type="Proteomes" id="UP001161017"/>
    </source>
</evidence>
<sequence>MGLFKNKSSKSVNSDIAAKSNRTSNSSLKSPGLNKAANGSSFTSLPSLPDTTLPAPPDPALDPAAYLRSINSVRDRTKLVYQRAKRNQLAHFDVDSSKFRDTADYVVSIIKRDYAPDYTQIPAHGRWQHFEAGGRPRIDQLVLTWPSTVDKQERTRRLLDLFLVSVLLDAGAGQRWSYKSKESGKVYRRSEGLAVASIEMFKQGFFSSDASNPSQVDAVGLKRLDPEQLARGLQISESNPMAGFEGRAGLLSRLGDALRNPKYFGNAGRPGHMLDYLISHPSTVASAVPIVTVPTLWSVLVDGLGKVWPSTRTAMDGVSLGDAWPCSSMPPSPPSMPWENIVPFHKLTQWLCYSLMTPMTKGMNVQFAGTELLTGLPEYRNGGLLVDTGLLTLKDDDMKRGIKAYKDNATVRGQPNMEVVPLFATDDDVIVEWRAVTVGFLDDLLVEVNGILGLSGGDKLSLAQMLEAGSWKGGRELAEVSRPNTKEPPIMIVSDGTVF</sequence>
<dbReference type="EMBL" id="JAPUFD010000002">
    <property type="protein sequence ID" value="MDI1485682.1"/>
    <property type="molecule type" value="Genomic_DNA"/>
</dbReference>
<dbReference type="PANTHER" id="PTHR31687">
    <property type="match status" value="1"/>
</dbReference>
<name>A0AA43QFN5_9LECA</name>
<accession>A0AA43QFN5</accession>
<protein>
    <recommendedName>
        <fullName evidence="4">DUF1688-domain-containing protein</fullName>
    </recommendedName>
</protein>